<sequence length="661" mass="74728">MNYDTSTKKSIIAKQTHGLFQAGMLVRYNGEQYKISTAHSEYLVLQDITSNKVLMLMAEQWQEGYCSGLITVEKPTAQVVVNPITDGNKLAEAERILAYLNELETRPHPGSVTTREKVINYISSRIGDKNPPHEMQLYRWSKKWEKVGKNISAFINVKQSRIKPVTGAQLDFAMFIIDKYFMVKFADNRSALYRHYVAEFEKEANQSKFELSGKPMSKTALDNILDSLDPFEVTAAQKGLAVARNKYRDSNEKIVTNFPGERVEIDAVHLNLGLVDEDTGEYSGKVILFLAIDVHTRYILGYSIVHGLNPAESSEGAKNLLQHIVSPKLRNGNYINEWVCVGVPYCFHADNGPAFIAENTLRVCAMLNADLHRSESKKSQRRPFIERFNLTLREQLMVNIPGYLGKRLDRYNFEKTVEQAAVVSLETFTRYLEEYIVDYYHQNPHSGLDGLTPAQMMLKCEGTYFKRPAPDLAVINSLVGATFKRTIQATHGVQIENICYHSTQLKELRFSMMKNRQKEKQVQVEVIFNRNDISSVTVLVPGALESIIVPARDKTIQPGTRLAQYKATKAAATEGFETQRYESIGPKHDAHSKSSKNSANHASAPQSRVVEHEVYNMPEVLIEGTSRLATDDTTRTVRVEDEVDSSHANRRTITRKRSGSS</sequence>
<evidence type="ECO:0000313" key="4">
    <source>
        <dbReference type="Proteomes" id="UP000006263"/>
    </source>
</evidence>
<dbReference type="SUPFAM" id="SSF53098">
    <property type="entry name" value="Ribonuclease H-like"/>
    <property type="match status" value="1"/>
</dbReference>
<dbReference type="EMBL" id="BAEP01000085">
    <property type="protein sequence ID" value="GAC26663.1"/>
    <property type="molecule type" value="Genomic_DNA"/>
</dbReference>
<dbReference type="InterPro" id="IPR012337">
    <property type="entry name" value="RNaseH-like_sf"/>
</dbReference>
<feature type="compositionally biased region" description="Basic residues" evidence="1">
    <location>
        <begin position="648"/>
        <end position="661"/>
    </location>
</feature>
<dbReference type="AlphaFoldDB" id="K6ZCG2"/>
<gene>
    <name evidence="3" type="ORF">GMES_4397</name>
</gene>
<dbReference type="PROSITE" id="PS50994">
    <property type="entry name" value="INTEGRASE"/>
    <property type="match status" value="1"/>
</dbReference>
<feature type="domain" description="Integrase catalytic" evidence="2">
    <location>
        <begin position="255"/>
        <end position="461"/>
    </location>
</feature>
<comment type="caution">
    <text evidence="3">The sequence shown here is derived from an EMBL/GenBank/DDBJ whole genome shotgun (WGS) entry which is preliminary data.</text>
</comment>
<dbReference type="GO" id="GO:0015074">
    <property type="term" value="P:DNA integration"/>
    <property type="evidence" value="ECO:0007669"/>
    <property type="project" value="InterPro"/>
</dbReference>
<evidence type="ECO:0000313" key="3">
    <source>
        <dbReference type="EMBL" id="GAC26663.1"/>
    </source>
</evidence>
<dbReference type="InterPro" id="IPR001584">
    <property type="entry name" value="Integrase_cat-core"/>
</dbReference>
<reference evidence="3 4" key="1">
    <citation type="journal article" date="2017" name="Antonie Van Leeuwenhoek">
        <title>Rhizobium rhizosphaerae sp. nov., a novel species isolated from rice rhizosphere.</title>
        <authorList>
            <person name="Zhao J.J."/>
            <person name="Zhang J."/>
            <person name="Zhang R.J."/>
            <person name="Zhang C.W."/>
            <person name="Yin H.Q."/>
            <person name="Zhang X.X."/>
        </authorList>
    </citation>
    <scope>NUCLEOTIDE SEQUENCE [LARGE SCALE GENOMIC DNA]</scope>
    <source>
        <strain evidence="3 4">KMM 241</strain>
    </source>
</reference>
<accession>K6ZCG2</accession>
<dbReference type="OrthoDB" id="501284at2"/>
<organism evidence="3 4">
    <name type="scientific">Paraglaciecola mesophila KMM 241</name>
    <dbReference type="NCBI Taxonomy" id="1128912"/>
    <lineage>
        <taxon>Bacteria</taxon>
        <taxon>Pseudomonadati</taxon>
        <taxon>Pseudomonadota</taxon>
        <taxon>Gammaproteobacteria</taxon>
        <taxon>Alteromonadales</taxon>
        <taxon>Alteromonadaceae</taxon>
        <taxon>Paraglaciecola</taxon>
    </lineage>
</organism>
<feature type="region of interest" description="Disordered" evidence="1">
    <location>
        <begin position="585"/>
        <end position="610"/>
    </location>
</feature>
<dbReference type="Proteomes" id="UP000006263">
    <property type="component" value="Unassembled WGS sequence"/>
</dbReference>
<evidence type="ECO:0000259" key="2">
    <source>
        <dbReference type="PROSITE" id="PS50994"/>
    </source>
</evidence>
<feature type="region of interest" description="Disordered" evidence="1">
    <location>
        <begin position="625"/>
        <end position="661"/>
    </location>
</feature>
<dbReference type="InterPro" id="IPR036397">
    <property type="entry name" value="RNaseH_sf"/>
</dbReference>
<proteinExistence type="predicted"/>
<dbReference type="Gene3D" id="3.30.420.10">
    <property type="entry name" value="Ribonuclease H-like superfamily/Ribonuclease H"/>
    <property type="match status" value="1"/>
</dbReference>
<feature type="compositionally biased region" description="Low complexity" evidence="1">
    <location>
        <begin position="595"/>
        <end position="604"/>
    </location>
</feature>
<dbReference type="eggNOG" id="COG2801">
    <property type="taxonomic scope" value="Bacteria"/>
</dbReference>
<feature type="compositionally biased region" description="Basic and acidic residues" evidence="1">
    <location>
        <begin position="629"/>
        <end position="647"/>
    </location>
</feature>
<dbReference type="GO" id="GO:0003676">
    <property type="term" value="F:nucleic acid binding"/>
    <property type="evidence" value="ECO:0007669"/>
    <property type="project" value="InterPro"/>
</dbReference>
<name>K6ZCG2_9ALTE</name>
<dbReference type="RefSeq" id="WP_006994814.1">
    <property type="nucleotide sequence ID" value="NZ_BAEP01000085.1"/>
</dbReference>
<protein>
    <recommendedName>
        <fullName evidence="2">Integrase catalytic domain-containing protein</fullName>
    </recommendedName>
</protein>
<evidence type="ECO:0000256" key="1">
    <source>
        <dbReference type="SAM" id="MobiDB-lite"/>
    </source>
</evidence>